<protein>
    <submittedName>
        <fullName evidence="2">Methyltransferase type 12</fullName>
    </submittedName>
</protein>
<gene>
    <name evidence="2" type="ORF">APT59_15065</name>
</gene>
<dbReference type="InterPro" id="IPR029063">
    <property type="entry name" value="SAM-dependent_MTases_sf"/>
</dbReference>
<evidence type="ECO:0000259" key="1">
    <source>
        <dbReference type="Pfam" id="PF13649"/>
    </source>
</evidence>
<proteinExistence type="predicted"/>
<dbReference type="OrthoDB" id="9801609at2"/>
<name>A0A0U4HI27_9PSED</name>
<evidence type="ECO:0000313" key="3">
    <source>
        <dbReference type="Proteomes" id="UP000064137"/>
    </source>
</evidence>
<organism evidence="2 3">
    <name type="scientific">Pseudomonas oryzihabitans</name>
    <dbReference type="NCBI Taxonomy" id="47885"/>
    <lineage>
        <taxon>Bacteria</taxon>
        <taxon>Pseudomonadati</taxon>
        <taxon>Pseudomonadota</taxon>
        <taxon>Gammaproteobacteria</taxon>
        <taxon>Pseudomonadales</taxon>
        <taxon>Pseudomonadaceae</taxon>
        <taxon>Pseudomonas</taxon>
    </lineage>
</organism>
<dbReference type="Gene3D" id="3.40.50.150">
    <property type="entry name" value="Vaccinia Virus protein VP39"/>
    <property type="match status" value="1"/>
</dbReference>
<dbReference type="Proteomes" id="UP000064137">
    <property type="component" value="Chromosome"/>
</dbReference>
<keyword evidence="2" id="KW-0808">Transferase</keyword>
<feature type="domain" description="Methyltransferase" evidence="1">
    <location>
        <begin position="71"/>
        <end position="164"/>
    </location>
</feature>
<dbReference type="KEGG" id="por:APT59_15065"/>
<dbReference type="InterPro" id="IPR041698">
    <property type="entry name" value="Methyltransf_25"/>
</dbReference>
<dbReference type="GO" id="GO:0032259">
    <property type="term" value="P:methylation"/>
    <property type="evidence" value="ECO:0007669"/>
    <property type="project" value="UniProtKB-KW"/>
</dbReference>
<evidence type="ECO:0000313" key="2">
    <source>
        <dbReference type="EMBL" id="ALZ85450.1"/>
    </source>
</evidence>
<sequence>MRDGQRVQGEIVEIDYAATQAFFERRGRQHYQNALSATMYQDNDPGLVAYRDEAEKAAIGMALCSPAPRSVLDIGCGIGRWGWYLADRHPEIDYLGIDFSSSLIAKAHEGALERGYRRLKFQTMSATAIDSTRLELTPPYDLLIVSGLLIYLNDADCLKMLTDLGSLCSSATRFYLREPIALEKRLTLDAFFSSELQDRYSAIYRTLDELKVLLSQAFPAGTLAVDQEGFLFEDSLEKRVETRQYYLILSMKDVQQ</sequence>
<dbReference type="EMBL" id="CP013987">
    <property type="protein sequence ID" value="ALZ85450.1"/>
    <property type="molecule type" value="Genomic_DNA"/>
</dbReference>
<keyword evidence="2" id="KW-0489">Methyltransferase</keyword>
<accession>A0A0U4HI27</accession>
<dbReference type="Pfam" id="PF13649">
    <property type="entry name" value="Methyltransf_25"/>
    <property type="match status" value="1"/>
</dbReference>
<dbReference type="SUPFAM" id="SSF53335">
    <property type="entry name" value="S-adenosyl-L-methionine-dependent methyltransferases"/>
    <property type="match status" value="1"/>
</dbReference>
<reference evidence="2 3" key="1">
    <citation type="submission" date="2016-01" db="EMBL/GenBank/DDBJ databases">
        <title>Annotation of Pseudomonas oryzihabitans USDA-ARS-USMARC-56511.</title>
        <authorList>
            <person name="Harhay G.P."/>
            <person name="Harhay D.M."/>
            <person name="Smith T.P.L."/>
            <person name="Bono J.L."/>
            <person name="Heaton M.P."/>
            <person name="Clawson M.L."/>
            <person name="Chitko-Mckown C.G."/>
            <person name="Capik S.F."/>
            <person name="DeDonder K.D."/>
            <person name="Apley M.D."/>
            <person name="Lubbers B.V."/>
            <person name="White B.J."/>
            <person name="Larson R.L."/>
        </authorList>
    </citation>
    <scope>NUCLEOTIDE SEQUENCE [LARGE SCALE GENOMIC DNA]</scope>
    <source>
        <strain evidence="2 3">USDA-ARS-USMARC-56511</strain>
    </source>
</reference>
<dbReference type="GO" id="GO:0008168">
    <property type="term" value="F:methyltransferase activity"/>
    <property type="evidence" value="ECO:0007669"/>
    <property type="project" value="UniProtKB-KW"/>
</dbReference>
<dbReference type="CDD" id="cd02440">
    <property type="entry name" value="AdoMet_MTases"/>
    <property type="match status" value="1"/>
</dbReference>
<dbReference type="AlphaFoldDB" id="A0A0U4HI27"/>